<dbReference type="InterPro" id="IPR035979">
    <property type="entry name" value="RBD_domain_sf"/>
</dbReference>
<feature type="compositionally biased region" description="Low complexity" evidence="7">
    <location>
        <begin position="263"/>
        <end position="277"/>
    </location>
</feature>
<dbReference type="PROSITE" id="PS00633">
    <property type="entry name" value="BROMODOMAIN_1"/>
    <property type="match status" value="1"/>
</dbReference>
<feature type="compositionally biased region" description="Low complexity" evidence="7">
    <location>
        <begin position="1169"/>
        <end position="1183"/>
    </location>
</feature>
<evidence type="ECO:0000313" key="11">
    <source>
        <dbReference type="Proteomes" id="UP000663852"/>
    </source>
</evidence>
<dbReference type="SUPFAM" id="SSF54928">
    <property type="entry name" value="RNA-binding domain, RBD"/>
    <property type="match status" value="2"/>
</dbReference>
<protein>
    <submittedName>
        <fullName evidence="10">Uncharacterized protein</fullName>
    </submittedName>
</protein>
<dbReference type="Pfam" id="PF00004">
    <property type="entry name" value="AAA"/>
    <property type="match status" value="1"/>
</dbReference>
<feature type="compositionally biased region" description="Polar residues" evidence="7">
    <location>
        <begin position="1143"/>
        <end position="1159"/>
    </location>
</feature>
<evidence type="ECO:0000256" key="2">
    <source>
        <dbReference type="ARBA" id="ARBA00022741"/>
    </source>
</evidence>
<feature type="region of interest" description="Disordered" evidence="7">
    <location>
        <begin position="1060"/>
        <end position="1244"/>
    </location>
</feature>
<feature type="domain" description="Bromo" evidence="8">
    <location>
        <begin position="940"/>
        <end position="1002"/>
    </location>
</feature>
<feature type="compositionally biased region" description="Acidic residues" evidence="7">
    <location>
        <begin position="66"/>
        <end position="75"/>
    </location>
</feature>
<feature type="compositionally biased region" description="Low complexity" evidence="7">
    <location>
        <begin position="1205"/>
        <end position="1217"/>
    </location>
</feature>
<dbReference type="PROSITE" id="PS50014">
    <property type="entry name" value="BROMODOMAIN_2"/>
    <property type="match status" value="1"/>
</dbReference>
<feature type="compositionally biased region" description="Basic residues" evidence="7">
    <location>
        <begin position="1110"/>
        <end position="1128"/>
    </location>
</feature>
<name>A0A814I366_ADIRI</name>
<dbReference type="InterPro" id="IPR018359">
    <property type="entry name" value="Bromodomain_CS"/>
</dbReference>
<keyword evidence="3" id="KW-0067">ATP-binding</keyword>
<sequence>MVSTRSSHPNGDANANDTYKDRHIKKVVNYEQESSNDSFGNSKGPSHYHRVLRKRTQATYQNTFDYMDDDDEEEEPVSRRRRRDGRRNVRTLIDTSNSGSPTTGRLANGLRSSNLSMYDRVKNRRKSIDPDIYSEEREENDDHEPLEEPADQNNENDNEAKKSKTKEQTRQNGDGNMTEENTMDILNEEEEGEEEEEEEEEELNNRQTGKYSLRERKPPIQKFSLYEQPRPRRKTIYYDDDDDERPSASRSRRSRQRGRRISAHASSSSTSDSSSDSEAMGPLTNGDLDPRPQRTARLAKSTALKRMRCLPTNLDLLSVYTSSKKPSTRAPSNGAGSGIGALNLELNSKSRRANNNAAVSLADAESIEIDRTITFDDIGGLDPIIRSLKEMIVLPLVYPELFQHYKIKPPRGVLFYGPPGTGKTLVARALVNECSSPDRRIAFFMRKGADCLCKYVGESERQLRVLFDQAYQQRPSIIFFDEIDGLAPVRSARQDQIHASIVSTLLALMDGLDNRGEVVVIGATNRLDAIDPALRRPGRFDREFRFSLPTLEARKQILKIHTKEWESKPHAGFIDEMAVRTASFCGADLKSLCQEAFLSALRRRYPQIYDSRQKYKIDPSSLHLSRGDFYTALHRIVPACNRGCQHPVGRPLDIHLIPLLSEQLDRCLNQLNELFFKRTINNSNNNSNQIPFQSISEDLTSTTLVPKATACGLTASFASSSHRSATFTMRSTPENGLGRFFAPAVVQQLDCAFFVFELGYLHAQTARTPEEACAQLFTEARRSAPSIIYIPDIENLWPKLSESVQYMFISNVRTLPPNLPILILIALEIDSNEDVDSDISQIVSPKSTFTLTVPNTEDRYAFFAPLFHEDMFTYVSTVDSPKEVNQEVLEVAEPAPISRERTEQELERLKQREEATMTELRVFLRDMLKILLRDKRFTYFSRPIDVEDVPDYYDVIENPMTFSIMLEKVDKHGYSCVKQFTQDIDLIVSNALLYNPDHTTQGRLIRHRACELRDVCQFHINAELDMEFELLCQQVTEARKQRGDDSKESLPNYVYTEQAATADSSTHVENENGSLNETENHMDVSNKNPMNITDQSDIQQETSTISTRNSAKRNKGHHQNHRSTLTRKQMKEKEAVNGHNEETVLSSEDASTVMTTTVAEISAKPPTPTNNTTESAATTTNQSSLSPESPTTDSSNRKRVKRTVSSISLSPSKLTSPNDTGAKRQRTDSTIQPVESAPAHIEHRDLPTRKMDSVRLRSNLDYVVEHTDNFGVEKLSNIWFEIFDLIESCRLLPSDELIFEKLETILPFRILETKPNSTKHELSQEERYMEKQFSFHGLLSLSHMSTVIANSKVVQVCNISTSCQKDQLKALFNFFGRIDEVQLYPDSETLASTINGKVGYIKFDRTDSIHGALNMTNTVFIDKPLIVTQVFENAIPDETDAMTYCAPLNPNVTLLSGGPTWPSTVINRLVGQLPNAYIETIDPELTDRNLPAYPPLPGSLDIAKVEEIRRTVYLSNIDKEIELDVLHEFLSQVGEIRYIRSAYTDENAEVRGAYVEFSEQPSIPKVLSINGFQFFGRPLLVNHATSCVIKPATVRGLRSDEEDMKFSRSRSRSESRRHGSGSGEESDHGRHSSSRSKSRKKSSKSARSPKRRSKSRKRTRSRSRDRKRRSRSRSNDRHRRKKDSHKRSRSRSRSRSKGRHNRNESRKEKKSRH</sequence>
<feature type="compositionally biased region" description="Polar residues" evidence="7">
    <location>
        <begin position="170"/>
        <end position="180"/>
    </location>
</feature>
<dbReference type="OrthoDB" id="5421at2759"/>
<dbReference type="GO" id="GO:0005634">
    <property type="term" value="C:nucleus"/>
    <property type="evidence" value="ECO:0007669"/>
    <property type="project" value="TreeGrafter"/>
</dbReference>
<feature type="compositionally biased region" description="Polar residues" evidence="7">
    <location>
        <begin position="1"/>
        <end position="17"/>
    </location>
</feature>
<dbReference type="SMART" id="SM00360">
    <property type="entry name" value="RRM"/>
    <property type="match status" value="2"/>
</dbReference>
<dbReference type="Pfam" id="PF17862">
    <property type="entry name" value="AAA_lid_3"/>
    <property type="match status" value="1"/>
</dbReference>
<dbReference type="PRINTS" id="PR00503">
    <property type="entry name" value="BROMODOMAIN"/>
</dbReference>
<feature type="compositionally biased region" description="Basic residues" evidence="7">
    <location>
        <begin position="79"/>
        <end position="89"/>
    </location>
</feature>
<dbReference type="GO" id="GO:0005524">
    <property type="term" value="F:ATP binding"/>
    <property type="evidence" value="ECO:0007669"/>
    <property type="project" value="UniProtKB-KW"/>
</dbReference>
<dbReference type="InterPro" id="IPR012677">
    <property type="entry name" value="Nucleotide-bd_a/b_plait_sf"/>
</dbReference>
<dbReference type="PANTHER" id="PTHR23069">
    <property type="entry name" value="AAA DOMAIN-CONTAINING"/>
    <property type="match status" value="1"/>
</dbReference>
<dbReference type="SMART" id="SM00382">
    <property type="entry name" value="AAA"/>
    <property type="match status" value="1"/>
</dbReference>
<dbReference type="Pfam" id="PF00439">
    <property type="entry name" value="Bromodomain"/>
    <property type="match status" value="1"/>
</dbReference>
<comment type="caution">
    <text evidence="10">The sequence shown here is derived from an EMBL/GenBank/DDBJ whole genome shotgun (WGS) entry which is preliminary data.</text>
</comment>
<dbReference type="GO" id="GO:0016887">
    <property type="term" value="F:ATP hydrolysis activity"/>
    <property type="evidence" value="ECO:0007669"/>
    <property type="project" value="InterPro"/>
</dbReference>
<feature type="region of interest" description="Disordered" evidence="7">
    <location>
        <begin position="1"/>
        <end position="294"/>
    </location>
</feature>
<dbReference type="InterPro" id="IPR045199">
    <property type="entry name" value="ATAD2-like"/>
</dbReference>
<dbReference type="GO" id="GO:0006337">
    <property type="term" value="P:nucleosome disassembly"/>
    <property type="evidence" value="ECO:0007669"/>
    <property type="project" value="TreeGrafter"/>
</dbReference>
<evidence type="ECO:0000256" key="6">
    <source>
        <dbReference type="PROSITE-ProRule" id="PRU00176"/>
    </source>
</evidence>
<dbReference type="Gene3D" id="1.10.8.60">
    <property type="match status" value="1"/>
</dbReference>
<dbReference type="PANTHER" id="PTHR23069:SF0">
    <property type="entry name" value="TAT-BINDING HOMOLOG 7"/>
    <property type="match status" value="1"/>
</dbReference>
<dbReference type="InterPro" id="IPR003960">
    <property type="entry name" value="ATPase_AAA_CS"/>
</dbReference>
<dbReference type="GO" id="GO:0003682">
    <property type="term" value="F:chromatin binding"/>
    <property type="evidence" value="ECO:0007669"/>
    <property type="project" value="TreeGrafter"/>
</dbReference>
<accession>A0A814I366</accession>
<feature type="compositionally biased region" description="Basic residues" evidence="7">
    <location>
        <begin position="250"/>
        <end position="262"/>
    </location>
</feature>
<dbReference type="InterPro" id="IPR003959">
    <property type="entry name" value="ATPase_AAA_core"/>
</dbReference>
<evidence type="ECO:0000256" key="3">
    <source>
        <dbReference type="ARBA" id="ARBA00022840"/>
    </source>
</evidence>
<dbReference type="FunFam" id="3.40.50.300:FF:000061">
    <property type="entry name" value="ATPase family, AAA domain-containing 2"/>
    <property type="match status" value="1"/>
</dbReference>
<feature type="compositionally biased region" description="Basic and acidic residues" evidence="7">
    <location>
        <begin position="1129"/>
        <end position="1142"/>
    </location>
</feature>
<dbReference type="GO" id="GO:0042393">
    <property type="term" value="F:histone binding"/>
    <property type="evidence" value="ECO:0007669"/>
    <property type="project" value="TreeGrafter"/>
</dbReference>
<gene>
    <name evidence="10" type="ORF">EDS130_LOCUS15788</name>
</gene>
<feature type="domain" description="RRM" evidence="9">
    <location>
        <begin position="1352"/>
        <end position="1432"/>
    </location>
</feature>
<evidence type="ECO:0000256" key="4">
    <source>
        <dbReference type="ARBA" id="ARBA00023117"/>
    </source>
</evidence>
<evidence type="ECO:0000256" key="5">
    <source>
        <dbReference type="PROSITE-ProRule" id="PRU00035"/>
    </source>
</evidence>
<organism evidence="10 11">
    <name type="scientific">Adineta ricciae</name>
    <name type="common">Rotifer</name>
    <dbReference type="NCBI Taxonomy" id="249248"/>
    <lineage>
        <taxon>Eukaryota</taxon>
        <taxon>Metazoa</taxon>
        <taxon>Spiralia</taxon>
        <taxon>Gnathifera</taxon>
        <taxon>Rotifera</taxon>
        <taxon>Eurotatoria</taxon>
        <taxon>Bdelloidea</taxon>
        <taxon>Adinetida</taxon>
        <taxon>Adinetidae</taxon>
        <taxon>Adineta</taxon>
    </lineage>
</organism>
<dbReference type="InterPro" id="IPR027417">
    <property type="entry name" value="P-loop_NTPase"/>
</dbReference>
<dbReference type="EMBL" id="CAJNOJ010000067">
    <property type="protein sequence ID" value="CAF1018974.1"/>
    <property type="molecule type" value="Genomic_DNA"/>
</dbReference>
<proteinExistence type="inferred from homology"/>
<reference evidence="10" key="1">
    <citation type="submission" date="2021-02" db="EMBL/GenBank/DDBJ databases">
        <authorList>
            <person name="Nowell W R."/>
        </authorList>
    </citation>
    <scope>NUCLEOTIDE SEQUENCE</scope>
</reference>
<feature type="compositionally biased region" description="Acidic residues" evidence="7">
    <location>
        <begin position="186"/>
        <end position="202"/>
    </location>
</feature>
<dbReference type="InterPro" id="IPR000504">
    <property type="entry name" value="RRM_dom"/>
</dbReference>
<keyword evidence="4 5" id="KW-0103">Bromodomain</keyword>
<evidence type="ECO:0000256" key="1">
    <source>
        <dbReference type="ARBA" id="ARBA00006914"/>
    </source>
</evidence>
<dbReference type="GO" id="GO:0045815">
    <property type="term" value="P:transcription initiation-coupled chromatin remodeling"/>
    <property type="evidence" value="ECO:0007669"/>
    <property type="project" value="TreeGrafter"/>
</dbReference>
<dbReference type="InterPro" id="IPR041569">
    <property type="entry name" value="AAA_lid_3"/>
</dbReference>
<feature type="compositionally biased region" description="Polar residues" evidence="7">
    <location>
        <begin position="93"/>
        <end position="116"/>
    </location>
</feature>
<dbReference type="InterPro" id="IPR036427">
    <property type="entry name" value="Bromodomain-like_sf"/>
</dbReference>
<dbReference type="SMART" id="SM00297">
    <property type="entry name" value="BROMO"/>
    <property type="match status" value="1"/>
</dbReference>
<feature type="region of interest" description="Disordered" evidence="7">
    <location>
        <begin position="1600"/>
        <end position="1713"/>
    </location>
</feature>
<evidence type="ECO:0000259" key="8">
    <source>
        <dbReference type="PROSITE" id="PS50014"/>
    </source>
</evidence>
<feature type="compositionally biased region" description="Polar residues" evidence="7">
    <location>
        <begin position="1085"/>
        <end position="1109"/>
    </location>
</feature>
<dbReference type="Gene3D" id="1.20.920.10">
    <property type="entry name" value="Bromodomain-like"/>
    <property type="match status" value="1"/>
</dbReference>
<dbReference type="Gene3D" id="3.30.70.330">
    <property type="match status" value="2"/>
</dbReference>
<feature type="compositionally biased region" description="Basic and acidic residues" evidence="7">
    <location>
        <begin position="158"/>
        <end position="169"/>
    </location>
</feature>
<feature type="compositionally biased region" description="Polar residues" evidence="7">
    <location>
        <begin position="31"/>
        <end position="44"/>
    </location>
</feature>
<dbReference type="SUPFAM" id="SSF47370">
    <property type="entry name" value="Bromodomain"/>
    <property type="match status" value="1"/>
</dbReference>
<dbReference type="InterPro" id="IPR003593">
    <property type="entry name" value="AAA+_ATPase"/>
</dbReference>
<feature type="compositionally biased region" description="Basic residues" evidence="7">
    <location>
        <begin position="46"/>
        <end position="56"/>
    </location>
</feature>
<evidence type="ECO:0000313" key="10">
    <source>
        <dbReference type="EMBL" id="CAF1018974.1"/>
    </source>
</evidence>
<keyword evidence="6" id="KW-0694">RNA-binding</keyword>
<feature type="compositionally biased region" description="Polar residues" evidence="7">
    <location>
        <begin position="1184"/>
        <end position="1194"/>
    </location>
</feature>
<feature type="compositionally biased region" description="Basic residues" evidence="7">
    <location>
        <begin position="1631"/>
        <end position="1700"/>
    </location>
</feature>
<feature type="compositionally biased region" description="Acidic residues" evidence="7">
    <location>
        <begin position="132"/>
        <end position="157"/>
    </location>
</feature>
<dbReference type="GO" id="GO:0003723">
    <property type="term" value="F:RNA binding"/>
    <property type="evidence" value="ECO:0007669"/>
    <property type="project" value="UniProtKB-UniRule"/>
</dbReference>
<feature type="compositionally biased region" description="Polar residues" evidence="7">
    <location>
        <begin position="1060"/>
        <end position="1077"/>
    </location>
</feature>
<dbReference type="GO" id="GO:0006334">
    <property type="term" value="P:nucleosome assembly"/>
    <property type="evidence" value="ECO:0007669"/>
    <property type="project" value="TreeGrafter"/>
</dbReference>
<dbReference type="PROSITE" id="PS50102">
    <property type="entry name" value="RRM"/>
    <property type="match status" value="2"/>
</dbReference>
<dbReference type="Gene3D" id="3.40.50.300">
    <property type="entry name" value="P-loop containing nucleotide triphosphate hydrolases"/>
    <property type="match status" value="1"/>
</dbReference>
<keyword evidence="2" id="KW-0547">Nucleotide-binding</keyword>
<dbReference type="PROSITE" id="PS00674">
    <property type="entry name" value="AAA"/>
    <property type="match status" value="1"/>
</dbReference>
<dbReference type="InterPro" id="IPR001487">
    <property type="entry name" value="Bromodomain"/>
</dbReference>
<dbReference type="Proteomes" id="UP000663852">
    <property type="component" value="Unassembled WGS sequence"/>
</dbReference>
<comment type="similarity">
    <text evidence="1">Belongs to the AAA ATPase family.</text>
</comment>
<dbReference type="Pfam" id="PF00076">
    <property type="entry name" value="RRM_1"/>
    <property type="match status" value="2"/>
</dbReference>
<evidence type="ECO:0000256" key="7">
    <source>
        <dbReference type="SAM" id="MobiDB-lite"/>
    </source>
</evidence>
<feature type="domain" description="RRM" evidence="9">
    <location>
        <begin position="1510"/>
        <end position="1586"/>
    </location>
</feature>
<evidence type="ECO:0000259" key="9">
    <source>
        <dbReference type="PROSITE" id="PS50102"/>
    </source>
</evidence>
<dbReference type="SUPFAM" id="SSF52540">
    <property type="entry name" value="P-loop containing nucleoside triphosphate hydrolases"/>
    <property type="match status" value="2"/>
</dbReference>